<evidence type="ECO:0000313" key="2">
    <source>
        <dbReference type="EMBL" id="ANN17653.1"/>
    </source>
</evidence>
<proteinExistence type="predicted"/>
<dbReference type="Proteomes" id="UP000093695">
    <property type="component" value="Chromosome"/>
</dbReference>
<keyword evidence="1" id="KW-0472">Membrane</keyword>
<keyword evidence="3" id="KW-1185">Reference proteome</keyword>
<protein>
    <submittedName>
        <fullName evidence="2">Uncharacterized protein</fullName>
    </submittedName>
</protein>
<gene>
    <name evidence="2" type="ORF">SD37_19705</name>
</gene>
<accession>A0A193BZR5</accession>
<feature type="transmembrane region" description="Helical" evidence="1">
    <location>
        <begin position="6"/>
        <end position="22"/>
    </location>
</feature>
<keyword evidence="1" id="KW-1133">Transmembrane helix</keyword>
<organism evidence="2 3">
    <name type="scientific">Amycolatopsis orientalis</name>
    <name type="common">Nocardia orientalis</name>
    <dbReference type="NCBI Taxonomy" id="31958"/>
    <lineage>
        <taxon>Bacteria</taxon>
        <taxon>Bacillati</taxon>
        <taxon>Actinomycetota</taxon>
        <taxon>Actinomycetes</taxon>
        <taxon>Pseudonocardiales</taxon>
        <taxon>Pseudonocardiaceae</taxon>
        <taxon>Amycolatopsis</taxon>
    </lineage>
</organism>
<keyword evidence="1" id="KW-0812">Transmembrane</keyword>
<dbReference type="EMBL" id="CP016174">
    <property type="protein sequence ID" value="ANN17653.1"/>
    <property type="molecule type" value="Genomic_DNA"/>
</dbReference>
<dbReference type="AlphaFoldDB" id="A0A193BZR5"/>
<name>A0A193BZR5_AMYOR</name>
<sequence>MTIPGTAAGPAALLAVLFVLRLRRNARNRRAIPDASACWRRGWFCHRCGEVFFSPGVLVAMATLRGLVWRAGGYAGLSRDTGPLLEQVSQRWSGP</sequence>
<dbReference type="KEGG" id="aori:SD37_19705"/>
<evidence type="ECO:0000256" key="1">
    <source>
        <dbReference type="SAM" id="Phobius"/>
    </source>
</evidence>
<evidence type="ECO:0000313" key="3">
    <source>
        <dbReference type="Proteomes" id="UP000093695"/>
    </source>
</evidence>
<dbReference type="RefSeq" id="WP_052675046.1">
    <property type="nucleotide sequence ID" value="NZ_CP016174.1"/>
</dbReference>
<reference evidence="2 3" key="1">
    <citation type="journal article" date="2015" name="Genome Announc.">
        <title>Draft Genome Sequence of Norvancomycin-Producing Strain Amycolatopsis orientalis CPCC200066.</title>
        <authorList>
            <person name="Lei X."/>
            <person name="Yuan F."/>
            <person name="Shi Y."/>
            <person name="Li X."/>
            <person name="Wang L."/>
            <person name="Hong B."/>
        </authorList>
    </citation>
    <scope>NUCLEOTIDE SEQUENCE [LARGE SCALE GENOMIC DNA]</scope>
    <source>
        <strain evidence="2 3">B-37</strain>
    </source>
</reference>